<sequence>MNLSDILAGSGGGDIRDLWDSTEAAGEMGPLPPGEYIAHIIAGELETSRTNSTPGYKLTFSVIEGDYIGRRFWLDCWLTPAALPQTKRDVAKLGVKSLEQLERPLPRGIRCKCKLALRKDDNGDERNRVKSFDVVGIDPPEVDPFAPATPSDDQTATSEAMQSDLL</sequence>
<feature type="compositionally biased region" description="Polar residues" evidence="1">
    <location>
        <begin position="151"/>
        <end position="166"/>
    </location>
</feature>
<organism evidence="2 3">
    <name type="scientific">Rosistilla ulvae</name>
    <dbReference type="NCBI Taxonomy" id="1930277"/>
    <lineage>
        <taxon>Bacteria</taxon>
        <taxon>Pseudomonadati</taxon>
        <taxon>Planctomycetota</taxon>
        <taxon>Planctomycetia</taxon>
        <taxon>Pirellulales</taxon>
        <taxon>Pirellulaceae</taxon>
        <taxon>Rosistilla</taxon>
    </lineage>
</organism>
<dbReference type="InterPro" id="IPR007731">
    <property type="entry name" value="DUF669"/>
</dbReference>
<dbReference type="Proteomes" id="UP000319557">
    <property type="component" value="Chromosome"/>
</dbReference>
<evidence type="ECO:0000256" key="1">
    <source>
        <dbReference type="SAM" id="MobiDB-lite"/>
    </source>
</evidence>
<dbReference type="AlphaFoldDB" id="A0A517LTZ6"/>
<protein>
    <recommendedName>
        <fullName evidence="4">DUF669 domain-containing protein</fullName>
    </recommendedName>
</protein>
<keyword evidence="3" id="KW-1185">Reference proteome</keyword>
<dbReference type="RefSeq" id="WP_145341692.1">
    <property type="nucleotide sequence ID" value="NZ_CP036261.1"/>
</dbReference>
<dbReference type="EMBL" id="CP036261">
    <property type="protein sequence ID" value="QDS86103.1"/>
    <property type="molecule type" value="Genomic_DNA"/>
</dbReference>
<dbReference type="OrthoDB" id="278783at2"/>
<reference evidence="2 3" key="1">
    <citation type="submission" date="2019-02" db="EMBL/GenBank/DDBJ databases">
        <title>Deep-cultivation of Planctomycetes and their phenomic and genomic characterization uncovers novel biology.</title>
        <authorList>
            <person name="Wiegand S."/>
            <person name="Jogler M."/>
            <person name="Boedeker C."/>
            <person name="Pinto D."/>
            <person name="Vollmers J."/>
            <person name="Rivas-Marin E."/>
            <person name="Kohn T."/>
            <person name="Peeters S.H."/>
            <person name="Heuer A."/>
            <person name="Rast P."/>
            <person name="Oberbeckmann S."/>
            <person name="Bunk B."/>
            <person name="Jeske O."/>
            <person name="Meyerdierks A."/>
            <person name="Storesund J.E."/>
            <person name="Kallscheuer N."/>
            <person name="Luecker S."/>
            <person name="Lage O.M."/>
            <person name="Pohl T."/>
            <person name="Merkel B.J."/>
            <person name="Hornburger P."/>
            <person name="Mueller R.-W."/>
            <person name="Bruemmer F."/>
            <person name="Labrenz M."/>
            <person name="Spormann A.M."/>
            <person name="Op den Camp H."/>
            <person name="Overmann J."/>
            <person name="Amann R."/>
            <person name="Jetten M.S.M."/>
            <person name="Mascher T."/>
            <person name="Medema M.H."/>
            <person name="Devos D.P."/>
            <person name="Kaster A.-K."/>
            <person name="Ovreas L."/>
            <person name="Rohde M."/>
            <person name="Galperin M.Y."/>
            <person name="Jogler C."/>
        </authorList>
    </citation>
    <scope>NUCLEOTIDE SEQUENCE [LARGE SCALE GENOMIC DNA]</scope>
    <source>
        <strain evidence="2 3">EC9</strain>
    </source>
</reference>
<evidence type="ECO:0000313" key="3">
    <source>
        <dbReference type="Proteomes" id="UP000319557"/>
    </source>
</evidence>
<dbReference type="KEGG" id="ruv:EC9_02610"/>
<proteinExistence type="predicted"/>
<evidence type="ECO:0008006" key="4">
    <source>
        <dbReference type="Google" id="ProtNLM"/>
    </source>
</evidence>
<gene>
    <name evidence="2" type="ORF">EC9_02610</name>
</gene>
<dbReference type="Pfam" id="PF05037">
    <property type="entry name" value="DUF669"/>
    <property type="match status" value="1"/>
</dbReference>
<accession>A0A517LTZ6</accession>
<evidence type="ECO:0000313" key="2">
    <source>
        <dbReference type="EMBL" id="QDS86103.1"/>
    </source>
</evidence>
<feature type="region of interest" description="Disordered" evidence="1">
    <location>
        <begin position="129"/>
        <end position="166"/>
    </location>
</feature>
<name>A0A517LTZ6_9BACT</name>